<comment type="caution">
    <text evidence="2">The sequence shown here is derived from an EMBL/GenBank/DDBJ whole genome shotgun (WGS) entry which is preliminary data.</text>
</comment>
<dbReference type="Pfam" id="PF13432">
    <property type="entry name" value="TPR_16"/>
    <property type="match status" value="1"/>
</dbReference>
<dbReference type="EMBL" id="SGXC01000001">
    <property type="protein sequence ID" value="RZS86568.1"/>
    <property type="molecule type" value="Genomic_DNA"/>
</dbReference>
<keyword evidence="3" id="KW-1185">Reference proteome</keyword>
<dbReference type="SMART" id="SM00028">
    <property type="entry name" value="TPR"/>
    <property type="match status" value="3"/>
</dbReference>
<dbReference type="Pfam" id="PF06325">
    <property type="entry name" value="PrmA"/>
    <property type="match status" value="1"/>
</dbReference>
<dbReference type="SUPFAM" id="SSF53335">
    <property type="entry name" value="S-adenosyl-L-methionine-dependent methyltransferases"/>
    <property type="match status" value="1"/>
</dbReference>
<evidence type="ECO:0000313" key="3">
    <source>
        <dbReference type="Proteomes" id="UP000292445"/>
    </source>
</evidence>
<dbReference type="GO" id="GO:0042054">
    <property type="term" value="F:histone methyltransferase activity"/>
    <property type="evidence" value="ECO:0007669"/>
    <property type="project" value="TreeGrafter"/>
</dbReference>
<dbReference type="InterPro" id="IPR029063">
    <property type="entry name" value="SAM-dependent_MTases_sf"/>
</dbReference>
<dbReference type="PANTHER" id="PTHR11006:SF4">
    <property type="entry name" value="PROTEIN ARGININE N-METHYLTRANSFERASE 7"/>
    <property type="match status" value="1"/>
</dbReference>
<dbReference type="Gene3D" id="2.70.160.11">
    <property type="entry name" value="Hnrnp arginine n-methyltransferase1"/>
    <property type="match status" value="1"/>
</dbReference>
<protein>
    <submittedName>
        <fullName evidence="2">TPR repeat protein</fullName>
    </submittedName>
</protein>
<organism evidence="2 3">
    <name type="scientific">Pigmentiphaga kullae</name>
    <dbReference type="NCBI Taxonomy" id="151784"/>
    <lineage>
        <taxon>Bacteria</taxon>
        <taxon>Pseudomonadati</taxon>
        <taxon>Pseudomonadota</taxon>
        <taxon>Betaproteobacteria</taxon>
        <taxon>Burkholderiales</taxon>
        <taxon>Alcaligenaceae</taxon>
        <taxon>Pigmentiphaga</taxon>
    </lineage>
</organism>
<dbReference type="InterPro" id="IPR011990">
    <property type="entry name" value="TPR-like_helical_dom_sf"/>
</dbReference>
<dbReference type="InterPro" id="IPR019734">
    <property type="entry name" value="TPR_rpt"/>
</dbReference>
<accession>A0A4Q7NNI6</accession>
<dbReference type="Gene3D" id="1.25.40.10">
    <property type="entry name" value="Tetratricopeptide repeat domain"/>
    <property type="match status" value="2"/>
</dbReference>
<dbReference type="InterPro" id="IPR025799">
    <property type="entry name" value="Arg_MeTrfase"/>
</dbReference>
<dbReference type="AlphaFoldDB" id="A0A4Q7NNI6"/>
<name>A0A4Q7NNI6_9BURK</name>
<reference evidence="2 3" key="1">
    <citation type="submission" date="2019-02" db="EMBL/GenBank/DDBJ databases">
        <title>Genomic Encyclopedia of Type Strains, Phase IV (KMG-IV): sequencing the most valuable type-strain genomes for metagenomic binning, comparative biology and taxonomic classification.</title>
        <authorList>
            <person name="Goeker M."/>
        </authorList>
    </citation>
    <scope>NUCLEOTIDE SEQUENCE [LARGE SCALE GENOMIC DNA]</scope>
    <source>
        <strain evidence="2 3">K24</strain>
    </source>
</reference>
<dbReference type="GO" id="GO:0016274">
    <property type="term" value="F:protein-arginine N-methyltransferase activity"/>
    <property type="evidence" value="ECO:0007669"/>
    <property type="project" value="InterPro"/>
</dbReference>
<dbReference type="Gene3D" id="3.40.50.150">
    <property type="entry name" value="Vaccinia Virus protein VP39"/>
    <property type="match status" value="1"/>
</dbReference>
<feature type="repeat" description="TPR" evidence="1">
    <location>
        <begin position="22"/>
        <end position="55"/>
    </location>
</feature>
<dbReference type="PROSITE" id="PS50005">
    <property type="entry name" value="TPR"/>
    <property type="match status" value="2"/>
</dbReference>
<proteinExistence type="predicted"/>
<dbReference type="Proteomes" id="UP000292445">
    <property type="component" value="Unassembled WGS sequence"/>
</dbReference>
<dbReference type="PROSITE" id="PS51678">
    <property type="entry name" value="SAM_MT_PRMT"/>
    <property type="match status" value="1"/>
</dbReference>
<dbReference type="SUPFAM" id="SSF48452">
    <property type="entry name" value="TPR-like"/>
    <property type="match status" value="1"/>
</dbReference>
<evidence type="ECO:0000256" key="1">
    <source>
        <dbReference type="PROSITE-ProRule" id="PRU00339"/>
    </source>
</evidence>
<gene>
    <name evidence="2" type="ORF">EV675_2615</name>
</gene>
<dbReference type="Pfam" id="PF13414">
    <property type="entry name" value="TPR_11"/>
    <property type="match status" value="1"/>
</dbReference>
<sequence>MGRLDDAIRSYSEALDLAPDSAHNWSNLGLAQHESGQYSDAEHSLRTALSLDPGLAMAHHNLAWLLQRQHRVDEAIASYRSAARHMPGSAQSHYNLGTLLEQKDNVDEARSHYRAALDASPTFIPAHRALADLALRTVPLWHVPMMNDVARNRAYQNALNRAVRPGSVVFEIGTGSGLLAMMAARYGAETVVTCEADQIVAQAATEVIRSNGYSATVQVVPKHSQEMVVGEHLPRSPDVFVSEIFSSELLGEHVLSSIEDAKRRLLSPQTQVIPQSANIMIALVGGDALCDNLFVADVCEFDLRAFNAIVPKRQPLVREDLPVQLLSDPLAAFSFDFQSQASWPGETKIFDIPVTGDGKCVGILQWIRLQLDDEVAFENAPTSRAGSSSWTRSIYLFPEPTSLYRRDVVRVLAAHNRNCPWFIVEDLTRLSDQ</sequence>
<dbReference type="PANTHER" id="PTHR11006">
    <property type="entry name" value="PROTEIN ARGININE N-METHYLTRANSFERASE"/>
    <property type="match status" value="1"/>
</dbReference>
<keyword evidence="1" id="KW-0802">TPR repeat</keyword>
<feature type="repeat" description="TPR" evidence="1">
    <location>
        <begin position="90"/>
        <end position="123"/>
    </location>
</feature>
<evidence type="ECO:0000313" key="2">
    <source>
        <dbReference type="EMBL" id="RZS86568.1"/>
    </source>
</evidence>